<dbReference type="EMBL" id="JAFCIX010000152">
    <property type="protein sequence ID" value="KAH6597250.1"/>
    <property type="molecule type" value="Genomic_DNA"/>
</dbReference>
<evidence type="ECO:0000313" key="3">
    <source>
        <dbReference type="Proteomes" id="UP001648503"/>
    </source>
</evidence>
<gene>
    <name evidence="2" type="ORF">BASA50_004601</name>
</gene>
<protein>
    <submittedName>
        <fullName evidence="2">Uncharacterized protein</fullName>
    </submittedName>
</protein>
<dbReference type="Proteomes" id="UP001648503">
    <property type="component" value="Unassembled WGS sequence"/>
</dbReference>
<name>A0ABQ8FI96_9FUNG</name>
<evidence type="ECO:0000256" key="1">
    <source>
        <dbReference type="SAM" id="MobiDB-lite"/>
    </source>
</evidence>
<keyword evidence="3" id="KW-1185">Reference proteome</keyword>
<sequence length="1038" mass="115188">MDDSVSIPSGFKTTDGTMGVGWRSDLRARLGVVTEISLCGMVVDYGHDGVHSECSDERDCHFQSLSGAIIGSTHALIACHTMRSRAWCKADGGVPSVSDMMMAMCLTQHNVFDQQTAPCLWDTISGTLSYNGTPSAWDMAERSSLRTRPETLRLEAPVTTTRQAHSPFSAHSVSLHCPVEPTSSLQKICSTTLTALPLWLETDPLVHASTHSTLLLLLDGDYTKSTIRDEYRLVPGLPDIPSTLDTPMSSEINGCGRDPKTSCLEQIVTQREQKWQCMDNNVPMSGCGSGATRDQPADNGLHNGLGLKLNDVLCNEMLDGLLSSPISAEADGLDMIVPQSICHTLFDTRIGDSESIAFPGYIMPFRQESGMVQDGPVLSVIEDTIFTRVREWVPTSNHIYPLQQGIFKDLIPLLSSVKGPGKPAKHITESPHYEEFNSDISIQSDLLSCVSSFPNTFFQEVRLAPFDQPSTHRLPDPLHMPSPCSRHTQIPGVDLVQHAIEVMSLVSFENLGATQLRTLPWNLINALMSINDICKLTLHCPNSSKLAIKGWRKEVQNAVVPMDVFETSRRIIQRLQTQFEPIADTDPSWFVLDRIPALISYSSEALAVCFQRPNLPCEHISRKRGLAIQTSRSNEGEGCYPPKRHARESSILFSASTSVDDFIRLRGKSVLDPIILPTTTTDLPILGHDMSNQTTPKRQTESPMQDDPSGDLDPSFSSYMPESDHVYLATPVVFRNTALVRCLASRYRVELYERSYGMCSPSLNDSVHAIAVDERRCIILFPFQMLSQHHRLWAGDANQEFSSSEALFQSVIGELLLGVALRFTQIKLILTISCGHAGVELGNQAVVGMGENSLDDSPLWVEHPGGDRGDRGVTWVGNNGAFVMTTPPVQSVLAHLCQFSLTLFDRLGTSLEWVMSNTSDHAAGLIRRFGDEMADQMDMDVNSLQRLYSHLRSKCAQPINRPWSSRYMWENRGWLHPDQTPHNVFLCMFPTLNAMNVAIVLAQTSLNEFAMLDNDQVADAFGLWIEEQRLRVFLDYFS</sequence>
<proteinExistence type="predicted"/>
<reference evidence="2 3" key="1">
    <citation type="submission" date="2021-02" db="EMBL/GenBank/DDBJ databases">
        <title>Variation within the Batrachochytrium salamandrivorans European outbreak.</title>
        <authorList>
            <person name="Kelly M."/>
            <person name="Pasmans F."/>
            <person name="Shea T.P."/>
            <person name="Munoz J.F."/>
            <person name="Carranza S."/>
            <person name="Cuomo C.A."/>
            <person name="Martel A."/>
        </authorList>
    </citation>
    <scope>NUCLEOTIDE SEQUENCE [LARGE SCALE GENOMIC DNA]</scope>
    <source>
        <strain evidence="2 3">AMFP18/2</strain>
    </source>
</reference>
<comment type="caution">
    <text evidence="2">The sequence shown here is derived from an EMBL/GenBank/DDBJ whole genome shotgun (WGS) entry which is preliminary data.</text>
</comment>
<organism evidence="2 3">
    <name type="scientific">Batrachochytrium salamandrivorans</name>
    <dbReference type="NCBI Taxonomy" id="1357716"/>
    <lineage>
        <taxon>Eukaryota</taxon>
        <taxon>Fungi</taxon>
        <taxon>Fungi incertae sedis</taxon>
        <taxon>Chytridiomycota</taxon>
        <taxon>Chytridiomycota incertae sedis</taxon>
        <taxon>Chytridiomycetes</taxon>
        <taxon>Rhizophydiales</taxon>
        <taxon>Rhizophydiales incertae sedis</taxon>
        <taxon>Batrachochytrium</taxon>
    </lineage>
</organism>
<accession>A0ABQ8FI96</accession>
<feature type="region of interest" description="Disordered" evidence="1">
    <location>
        <begin position="685"/>
        <end position="713"/>
    </location>
</feature>
<feature type="compositionally biased region" description="Polar residues" evidence="1">
    <location>
        <begin position="690"/>
        <end position="703"/>
    </location>
</feature>
<evidence type="ECO:0000313" key="2">
    <source>
        <dbReference type="EMBL" id="KAH6597250.1"/>
    </source>
</evidence>